<dbReference type="Gene3D" id="3.30.565.10">
    <property type="entry name" value="Histidine kinase-like ATPase, C-terminal domain"/>
    <property type="match status" value="1"/>
</dbReference>
<keyword evidence="4" id="KW-0143">Chaperone</keyword>
<dbReference type="Pfam" id="PF24391">
    <property type="entry name" value="HD-CE"/>
    <property type="match status" value="1"/>
</dbReference>
<dbReference type="InterPro" id="IPR003607">
    <property type="entry name" value="HD/PDEase_dom"/>
</dbReference>
<evidence type="ECO:0000256" key="1">
    <source>
        <dbReference type="ARBA" id="ARBA00008239"/>
    </source>
</evidence>
<dbReference type="EMBL" id="CP017111">
    <property type="protein sequence ID" value="AOO64959.1"/>
    <property type="molecule type" value="Genomic_DNA"/>
</dbReference>
<dbReference type="InterPro" id="IPR036890">
    <property type="entry name" value="HATPase_C_sf"/>
</dbReference>
<evidence type="ECO:0000256" key="4">
    <source>
        <dbReference type="ARBA" id="ARBA00023186"/>
    </source>
</evidence>
<dbReference type="InterPro" id="IPR020575">
    <property type="entry name" value="Hsp90_N"/>
</dbReference>
<dbReference type="CDD" id="cd00077">
    <property type="entry name" value="HDc"/>
    <property type="match status" value="1"/>
</dbReference>
<dbReference type="PANTHER" id="PTHR11528">
    <property type="entry name" value="HEAT SHOCK PROTEIN 90 FAMILY MEMBER"/>
    <property type="match status" value="1"/>
</dbReference>
<proteinExistence type="inferred from homology"/>
<dbReference type="GO" id="GO:0051082">
    <property type="term" value="F:unfolded protein binding"/>
    <property type="evidence" value="ECO:0007669"/>
    <property type="project" value="InterPro"/>
</dbReference>
<dbReference type="Proteomes" id="UP000094609">
    <property type="component" value="Chromosome"/>
</dbReference>
<dbReference type="PRINTS" id="PR00775">
    <property type="entry name" value="HEATSHOCK90"/>
</dbReference>
<keyword evidence="2" id="KW-0547">Nucleotide-binding</keyword>
<dbReference type="AlphaFoldDB" id="A0A1D7TIX1"/>
<dbReference type="InterPro" id="IPR001404">
    <property type="entry name" value="Hsp90_fam"/>
</dbReference>
<dbReference type="InterPro" id="IPR056471">
    <property type="entry name" value="HD-CE"/>
</dbReference>
<keyword evidence="7" id="KW-1185">Reference proteome</keyword>
<evidence type="ECO:0000256" key="3">
    <source>
        <dbReference type="ARBA" id="ARBA00022840"/>
    </source>
</evidence>
<dbReference type="GO" id="GO:0140662">
    <property type="term" value="F:ATP-dependent protein folding chaperone"/>
    <property type="evidence" value="ECO:0007669"/>
    <property type="project" value="InterPro"/>
</dbReference>
<evidence type="ECO:0000259" key="5">
    <source>
        <dbReference type="Pfam" id="PF24391"/>
    </source>
</evidence>
<gene>
    <name evidence="6" type="ORF">SHALO_1181</name>
</gene>
<dbReference type="Pfam" id="PF13589">
    <property type="entry name" value="HATPase_c_3"/>
    <property type="match status" value="1"/>
</dbReference>
<dbReference type="KEGG" id="shal:SHALO_1181"/>
<reference evidence="7" key="1">
    <citation type="submission" date="2016-08" db="EMBL/GenBank/DDBJ databases">
        <title>Complete genome sequence of the organohalide-respiring Epsilonproteobacterium Sulfurospirillum halorespirans.</title>
        <authorList>
            <person name="Goris T."/>
            <person name="Zimmermann J."/>
            <person name="Schenz B."/>
            <person name="Lemos M."/>
            <person name="Hackermueller J."/>
            <person name="Diekert G."/>
        </authorList>
    </citation>
    <scope>NUCLEOTIDE SEQUENCE [LARGE SCALE GENOMIC DNA]</scope>
    <source>
        <strain>DSM 13726</strain>
        <strain evidence="7">PCE-M2</strain>
    </source>
</reference>
<evidence type="ECO:0000256" key="2">
    <source>
        <dbReference type="ARBA" id="ARBA00022741"/>
    </source>
</evidence>
<dbReference type="GO" id="GO:0016887">
    <property type="term" value="F:ATP hydrolysis activity"/>
    <property type="evidence" value="ECO:0007669"/>
    <property type="project" value="InterPro"/>
</dbReference>
<feature type="domain" description="HD-CE" evidence="5">
    <location>
        <begin position="58"/>
        <end position="296"/>
    </location>
</feature>
<dbReference type="SUPFAM" id="SSF55874">
    <property type="entry name" value="ATPase domain of HSP90 chaperone/DNA topoisomerase II/histidine kinase"/>
    <property type="match status" value="1"/>
</dbReference>
<dbReference type="SUPFAM" id="SSF109604">
    <property type="entry name" value="HD-domain/PDEase-like"/>
    <property type="match status" value="1"/>
</dbReference>
<protein>
    <submittedName>
        <fullName evidence="6">ATP-binding protein</fullName>
    </submittedName>
</protein>
<dbReference type="Gene3D" id="1.10.3210.10">
    <property type="entry name" value="Hypothetical protein af1432"/>
    <property type="match status" value="1"/>
</dbReference>
<keyword evidence="3 6" id="KW-0067">ATP-binding</keyword>
<organism evidence="6 7">
    <name type="scientific">Sulfurospirillum halorespirans DSM 13726</name>
    <dbReference type="NCBI Taxonomy" id="1193502"/>
    <lineage>
        <taxon>Bacteria</taxon>
        <taxon>Pseudomonadati</taxon>
        <taxon>Campylobacterota</taxon>
        <taxon>Epsilonproteobacteria</taxon>
        <taxon>Campylobacterales</taxon>
        <taxon>Sulfurospirillaceae</taxon>
        <taxon>Sulfurospirillum</taxon>
    </lineage>
</organism>
<evidence type="ECO:0000313" key="6">
    <source>
        <dbReference type="EMBL" id="AOO64959.1"/>
    </source>
</evidence>
<evidence type="ECO:0000313" key="7">
    <source>
        <dbReference type="Proteomes" id="UP000094609"/>
    </source>
</evidence>
<dbReference type="STRING" id="1193502.SHALO_1181"/>
<comment type="similarity">
    <text evidence="1">Belongs to the heat shock protein 90 family.</text>
</comment>
<name>A0A1D7TIX1_9BACT</name>
<accession>A0A1D7TIX1</accession>
<dbReference type="GO" id="GO:0005524">
    <property type="term" value="F:ATP binding"/>
    <property type="evidence" value="ECO:0007669"/>
    <property type="project" value="UniProtKB-KW"/>
</dbReference>
<sequence length="571" mass="66690">MFSYNLIINKYYGIKMNSIESVKLFEKLKNKDTQFASKVLETSNLIEELINKKTTINFPNYTNHDINHSINIMNTMYELIQSNIDDFNQLELALMIYASLFHDIGMSLGDDEISKIKDSTSKYLYSQSFEQIKKNSTNEELALQEVIRTQHGKIANDLVTNKYKEYFLLPNTSISFAQDLGLICQSHTERERYLSKLHVDSLKGEYSYNPQFIAILLRVADILDIDSTRTPLELYKSMDLNEYSNEEWLKNLTIENTKKIFVKNDLKIVRLDGNVKDIKVHRKLLNYIEWIENELRLAVEKTADMQEKYRLHLNTKVQNNIQPIGYTIPDLKLNMDYKAVTKLLMGESVYGSKALGLRELLQNSIDACMVKKEKLQSDYKPTIEINIFKDKNQVIVKDNGMGMNENIIKKYFLNVGKSYYKSSDFLNYEHTYNPIGNFGIGFLSCFMLSSHVKVMTKYHGDKYMYRIDLEQESEYISFSQDEDYTVESGTQIILNYESLVKAMEFKEDDFERLLLDFITDNILIEEFEIKINGITIKQKNTIKTSEHIININKYAKNLYGRECSKFCVSIQ</sequence>